<dbReference type="KEGG" id="psin:CAK95_19770"/>
<dbReference type="Proteomes" id="UP000194137">
    <property type="component" value="Chromosome"/>
</dbReference>
<name>A0A1W7A0X9_9HYPH</name>
<accession>A0A1W7A0X9</accession>
<proteinExistence type="predicted"/>
<dbReference type="EMBL" id="CP021112">
    <property type="protein sequence ID" value="ARQ03071.1"/>
    <property type="molecule type" value="Genomic_DNA"/>
</dbReference>
<evidence type="ECO:0000313" key="1">
    <source>
        <dbReference type="EMBL" id="ARQ03071.1"/>
    </source>
</evidence>
<gene>
    <name evidence="1" type="ORF">CAK95_19770</name>
</gene>
<evidence type="ECO:0008006" key="3">
    <source>
        <dbReference type="Google" id="ProtNLM"/>
    </source>
</evidence>
<evidence type="ECO:0000313" key="2">
    <source>
        <dbReference type="Proteomes" id="UP000194137"/>
    </source>
</evidence>
<keyword evidence="2" id="KW-1185">Reference proteome</keyword>
<reference evidence="1 2" key="1">
    <citation type="submission" date="2017-05" db="EMBL/GenBank/DDBJ databases">
        <title>Full genome sequence of Pseudorhodoplanes sinuspersici.</title>
        <authorList>
            <person name="Dastgheib S.M.M."/>
            <person name="Shavandi M."/>
            <person name="Tirandaz H."/>
        </authorList>
    </citation>
    <scope>NUCLEOTIDE SEQUENCE [LARGE SCALE GENOMIC DNA]</scope>
    <source>
        <strain evidence="1 2">RIPI110</strain>
    </source>
</reference>
<protein>
    <recommendedName>
        <fullName evidence="3">DUF1289 domain-containing protein</fullName>
    </recommendedName>
</protein>
<dbReference type="Pfam" id="PF06945">
    <property type="entry name" value="DUF1289"/>
    <property type="match status" value="1"/>
</dbReference>
<dbReference type="OrthoDB" id="9811423at2"/>
<dbReference type="PANTHER" id="PTHR35175">
    <property type="entry name" value="DUF1289 DOMAIN-CONTAINING PROTEIN"/>
    <property type="match status" value="1"/>
</dbReference>
<dbReference type="AlphaFoldDB" id="A0A1W7A0X9"/>
<organism evidence="1 2">
    <name type="scientific">Pseudorhodoplanes sinuspersici</name>
    <dbReference type="NCBI Taxonomy" id="1235591"/>
    <lineage>
        <taxon>Bacteria</taxon>
        <taxon>Pseudomonadati</taxon>
        <taxon>Pseudomonadota</taxon>
        <taxon>Alphaproteobacteria</taxon>
        <taxon>Hyphomicrobiales</taxon>
        <taxon>Pseudorhodoplanes</taxon>
    </lineage>
</organism>
<dbReference type="STRING" id="1235591.CAK95_19770"/>
<sequence length="62" mass="6770">METPCRKICALEPGSKLCRGCGRTIEEISSWGTMSDSERRRIMALLPDRIAAADRATRSGAS</sequence>
<dbReference type="PANTHER" id="PTHR35175:SF2">
    <property type="entry name" value="DUF1289 DOMAIN-CONTAINING PROTEIN"/>
    <property type="match status" value="1"/>
</dbReference>
<dbReference type="InterPro" id="IPR010710">
    <property type="entry name" value="DUF1289"/>
</dbReference>